<dbReference type="AlphaFoldDB" id="A0A1Q9DEL8"/>
<dbReference type="PANTHER" id="PTHR43827:SF3">
    <property type="entry name" value="NADP-DEPENDENT OXIDOREDUCTASE DOMAIN-CONTAINING PROTEIN"/>
    <property type="match status" value="1"/>
</dbReference>
<dbReference type="SUPFAM" id="SSF52540">
    <property type="entry name" value="P-loop containing nucleoside triphosphate hydrolases"/>
    <property type="match status" value="1"/>
</dbReference>
<dbReference type="OrthoDB" id="408152at2759"/>
<evidence type="ECO:0000259" key="4">
    <source>
        <dbReference type="Pfam" id="PF00248"/>
    </source>
</evidence>
<keyword evidence="3" id="KW-0560">Oxidoreductase</keyword>
<evidence type="ECO:0000256" key="1">
    <source>
        <dbReference type="ARBA" id="ARBA00007905"/>
    </source>
</evidence>
<evidence type="ECO:0000313" key="5">
    <source>
        <dbReference type="EMBL" id="OLP93592.1"/>
    </source>
</evidence>
<dbReference type="InterPro" id="IPR027417">
    <property type="entry name" value="P-loop_NTPase"/>
</dbReference>
<sequence>MLEGYHDDVFAGFMYVGTKAALLFAMAHLGPLAEPLKLLDGRLMPRIGLGVYRSKPGPETYNAVKWALEMGYRLVDTAALYRNEKSVGEDGREWTSESWERTWWDSKSWGWEWDQRWSERTWSWREETEADDAQVPKLSPSSIISSASSTSQKLIFVLGMPKAGTTSLHEAFLRAGLSSVHWALDQGKNLSKDKQLRLWGDGSESRLVGRLIEQAVSEGKEPLAYLPQVEALAEMNGMFWKDKAKTTVQAYFPQMEHLERLLEAYPNAYFILNVRNLDDWVRSVNQHNDLRKRFVCADLPGLPPQKGAKDEELVEWVKAHQKRVLTLLPSRKANLLHFNIDLHGSDELSQFLQCPITWPHCNRTARRILNMSCQLRPSRDRREGATLLRACHGTAAAAAARPVGNDPVALRMDKARHSARVPLFAAEEVQKPLALLAALQSHQRIGSEAVANLEQKLHDLELVQAIRDSGLSREDVWITTKLWDSDHGYEATLKACQNSLHQLGLSYIDLYLIHSPNTGKLVETWDAMIELQRRGVVRSIGVSNFGVPHLEALRSSGRQLPVVNQIEMHPMVYQERKPVLEFCAAHGIKITAYGSMFSGQQEQLGRKEVAQVLAAHPSKTPAQILLRWGLQMDFQVIPKSVRRERLEENMNLMDFELTPGEMESLSAMRGALHEYWNPLKSKVDLGRTDRGTAES</sequence>
<dbReference type="Pfam" id="PF17784">
    <property type="entry name" value="Sulfotransfer_4"/>
    <property type="match status" value="1"/>
</dbReference>
<comment type="caution">
    <text evidence="5">The sequence shown here is derived from an EMBL/GenBank/DDBJ whole genome shotgun (WGS) entry which is preliminary data.</text>
</comment>
<comment type="similarity">
    <text evidence="1">Belongs to the aldo/keto reductase family.</text>
</comment>
<dbReference type="PROSITE" id="PS00062">
    <property type="entry name" value="ALDOKETO_REDUCTASE_2"/>
    <property type="match status" value="1"/>
</dbReference>
<keyword evidence="6" id="KW-1185">Reference proteome</keyword>
<evidence type="ECO:0000256" key="2">
    <source>
        <dbReference type="ARBA" id="ARBA00022857"/>
    </source>
</evidence>
<dbReference type="GO" id="GO:0016491">
    <property type="term" value="F:oxidoreductase activity"/>
    <property type="evidence" value="ECO:0007669"/>
    <property type="project" value="InterPro"/>
</dbReference>
<feature type="domain" description="NADP-dependent oxidoreductase" evidence="4">
    <location>
        <begin position="464"/>
        <end position="667"/>
    </location>
</feature>
<dbReference type="InterPro" id="IPR018170">
    <property type="entry name" value="Aldo/ket_reductase_CS"/>
</dbReference>
<name>A0A1Q9DEL8_SYMMI</name>
<evidence type="ECO:0000256" key="3">
    <source>
        <dbReference type="ARBA" id="ARBA00023002"/>
    </source>
</evidence>
<reference evidence="5 6" key="1">
    <citation type="submission" date="2016-02" db="EMBL/GenBank/DDBJ databases">
        <title>Genome analysis of coral dinoflagellate symbionts highlights evolutionary adaptations to a symbiotic lifestyle.</title>
        <authorList>
            <person name="Aranda M."/>
            <person name="Li Y."/>
            <person name="Liew Y.J."/>
            <person name="Baumgarten S."/>
            <person name="Simakov O."/>
            <person name="Wilson M."/>
            <person name="Piel J."/>
            <person name="Ashoor H."/>
            <person name="Bougouffa S."/>
            <person name="Bajic V.B."/>
            <person name="Ryu T."/>
            <person name="Ravasi T."/>
            <person name="Bayer T."/>
            <person name="Micklem G."/>
            <person name="Kim H."/>
            <person name="Bhak J."/>
            <person name="Lajeunesse T.C."/>
            <person name="Voolstra C.R."/>
        </authorList>
    </citation>
    <scope>NUCLEOTIDE SEQUENCE [LARGE SCALE GENOMIC DNA]</scope>
    <source>
        <strain evidence="5 6">CCMP2467</strain>
    </source>
</reference>
<gene>
    <name evidence="5" type="ORF">AK812_SmicGene24476</name>
</gene>
<dbReference type="SUPFAM" id="SSF51430">
    <property type="entry name" value="NAD(P)-linked oxidoreductase"/>
    <property type="match status" value="2"/>
</dbReference>
<dbReference type="PROSITE" id="PS00798">
    <property type="entry name" value="ALDOKETO_REDUCTASE_1"/>
    <property type="match status" value="1"/>
</dbReference>
<dbReference type="CDD" id="cd19071">
    <property type="entry name" value="AKR_AKR1-5-like"/>
    <property type="match status" value="1"/>
</dbReference>
<dbReference type="InterPro" id="IPR036812">
    <property type="entry name" value="NAD(P)_OxRdtase_dom_sf"/>
</dbReference>
<accession>A0A1Q9DEL8</accession>
<evidence type="ECO:0000313" key="6">
    <source>
        <dbReference type="Proteomes" id="UP000186817"/>
    </source>
</evidence>
<organism evidence="5 6">
    <name type="scientific">Symbiodinium microadriaticum</name>
    <name type="common">Dinoflagellate</name>
    <name type="synonym">Zooxanthella microadriatica</name>
    <dbReference type="NCBI Taxonomy" id="2951"/>
    <lineage>
        <taxon>Eukaryota</taxon>
        <taxon>Sar</taxon>
        <taxon>Alveolata</taxon>
        <taxon>Dinophyceae</taxon>
        <taxon>Suessiales</taxon>
        <taxon>Symbiodiniaceae</taxon>
        <taxon>Symbiodinium</taxon>
    </lineage>
</organism>
<proteinExistence type="inferred from homology"/>
<dbReference type="InterPro" id="IPR020471">
    <property type="entry name" value="AKR"/>
</dbReference>
<protein>
    <submittedName>
        <fullName evidence="5">Prostaglandin F synthase</fullName>
    </submittedName>
</protein>
<dbReference type="Proteomes" id="UP000186817">
    <property type="component" value="Unassembled WGS sequence"/>
</dbReference>
<dbReference type="InterPro" id="IPR023210">
    <property type="entry name" value="NADP_OxRdtase_dom"/>
</dbReference>
<dbReference type="Gene3D" id="3.20.20.100">
    <property type="entry name" value="NADP-dependent oxidoreductase domain"/>
    <property type="match status" value="2"/>
</dbReference>
<dbReference type="Pfam" id="PF00248">
    <property type="entry name" value="Aldo_ket_red"/>
    <property type="match status" value="1"/>
</dbReference>
<dbReference type="PANTHER" id="PTHR43827">
    <property type="entry name" value="2,5-DIKETO-D-GLUCONIC ACID REDUCTASE"/>
    <property type="match status" value="1"/>
</dbReference>
<dbReference type="Gene3D" id="3.40.50.300">
    <property type="entry name" value="P-loop containing nucleotide triphosphate hydrolases"/>
    <property type="match status" value="1"/>
</dbReference>
<dbReference type="EMBL" id="LSRX01000575">
    <property type="protein sequence ID" value="OLP93592.1"/>
    <property type="molecule type" value="Genomic_DNA"/>
</dbReference>
<dbReference type="InterPro" id="IPR040632">
    <property type="entry name" value="Sulfotransfer_4"/>
</dbReference>
<keyword evidence="2" id="KW-0521">NADP</keyword>